<gene>
    <name evidence="2" type="ORF">DARMORV10_C06P08920.1</name>
</gene>
<sequence>MGGCFSVSMSCDQVVNQVTQWFCVKESYIHNLEENLTALETAVEELKAMQDNLSRRVEREEDKGLRRLSQVQ</sequence>
<evidence type="ECO:0000256" key="1">
    <source>
        <dbReference type="SAM" id="Coils"/>
    </source>
</evidence>
<dbReference type="EMBL" id="HG994370">
    <property type="protein sequence ID" value="CAF2055774.1"/>
    <property type="molecule type" value="Genomic_DNA"/>
</dbReference>
<name>A0A816Q5U5_BRANA</name>
<dbReference type="AlphaFoldDB" id="A0A816Q5U5"/>
<reference evidence="2" key="1">
    <citation type="submission" date="2021-01" db="EMBL/GenBank/DDBJ databases">
        <authorList>
            <consortium name="Genoscope - CEA"/>
            <person name="William W."/>
        </authorList>
    </citation>
    <scope>NUCLEOTIDE SEQUENCE</scope>
</reference>
<proteinExistence type="predicted"/>
<protein>
    <submittedName>
        <fullName evidence="2">(rape) hypothetical protein</fullName>
    </submittedName>
</protein>
<accession>A0A816Q5U5</accession>
<keyword evidence="1" id="KW-0175">Coiled coil</keyword>
<dbReference type="Proteomes" id="UP001295469">
    <property type="component" value="Chromosome C06"/>
</dbReference>
<evidence type="ECO:0000313" key="2">
    <source>
        <dbReference type="EMBL" id="CAF2055774.1"/>
    </source>
</evidence>
<feature type="coiled-coil region" evidence="1">
    <location>
        <begin position="29"/>
        <end position="63"/>
    </location>
</feature>
<organism evidence="2">
    <name type="scientific">Brassica napus</name>
    <name type="common">Rape</name>
    <dbReference type="NCBI Taxonomy" id="3708"/>
    <lineage>
        <taxon>Eukaryota</taxon>
        <taxon>Viridiplantae</taxon>
        <taxon>Streptophyta</taxon>
        <taxon>Embryophyta</taxon>
        <taxon>Tracheophyta</taxon>
        <taxon>Spermatophyta</taxon>
        <taxon>Magnoliopsida</taxon>
        <taxon>eudicotyledons</taxon>
        <taxon>Gunneridae</taxon>
        <taxon>Pentapetalae</taxon>
        <taxon>rosids</taxon>
        <taxon>malvids</taxon>
        <taxon>Brassicales</taxon>
        <taxon>Brassicaceae</taxon>
        <taxon>Brassiceae</taxon>
        <taxon>Brassica</taxon>
    </lineage>
</organism>